<dbReference type="EMBL" id="CM042014">
    <property type="protein sequence ID" value="KAI3723462.1"/>
    <property type="molecule type" value="Genomic_DNA"/>
</dbReference>
<protein>
    <submittedName>
        <fullName evidence="1">Uncharacterized protein</fullName>
    </submittedName>
</protein>
<keyword evidence="2" id="KW-1185">Reference proteome</keyword>
<gene>
    <name evidence="1" type="ORF">L2E82_35054</name>
</gene>
<evidence type="ECO:0000313" key="2">
    <source>
        <dbReference type="Proteomes" id="UP001055811"/>
    </source>
</evidence>
<reference evidence="2" key="1">
    <citation type="journal article" date="2022" name="Mol. Ecol. Resour.">
        <title>The genomes of chicory, endive, great burdock and yacon provide insights into Asteraceae palaeo-polyploidization history and plant inulin production.</title>
        <authorList>
            <person name="Fan W."/>
            <person name="Wang S."/>
            <person name="Wang H."/>
            <person name="Wang A."/>
            <person name="Jiang F."/>
            <person name="Liu H."/>
            <person name="Zhao H."/>
            <person name="Xu D."/>
            <person name="Zhang Y."/>
        </authorList>
    </citation>
    <scope>NUCLEOTIDE SEQUENCE [LARGE SCALE GENOMIC DNA]</scope>
    <source>
        <strain evidence="2">cv. Punajuju</strain>
    </source>
</reference>
<name>A0ACB9BN76_CICIN</name>
<dbReference type="Proteomes" id="UP001055811">
    <property type="component" value="Linkage Group LG06"/>
</dbReference>
<organism evidence="1 2">
    <name type="scientific">Cichorium intybus</name>
    <name type="common">Chicory</name>
    <dbReference type="NCBI Taxonomy" id="13427"/>
    <lineage>
        <taxon>Eukaryota</taxon>
        <taxon>Viridiplantae</taxon>
        <taxon>Streptophyta</taxon>
        <taxon>Embryophyta</taxon>
        <taxon>Tracheophyta</taxon>
        <taxon>Spermatophyta</taxon>
        <taxon>Magnoliopsida</taxon>
        <taxon>eudicotyledons</taxon>
        <taxon>Gunneridae</taxon>
        <taxon>Pentapetalae</taxon>
        <taxon>asterids</taxon>
        <taxon>campanulids</taxon>
        <taxon>Asterales</taxon>
        <taxon>Asteraceae</taxon>
        <taxon>Cichorioideae</taxon>
        <taxon>Cichorieae</taxon>
        <taxon>Cichoriinae</taxon>
        <taxon>Cichorium</taxon>
    </lineage>
</organism>
<evidence type="ECO:0000313" key="1">
    <source>
        <dbReference type="EMBL" id="KAI3723462.1"/>
    </source>
</evidence>
<reference evidence="1 2" key="2">
    <citation type="journal article" date="2022" name="Mol. Ecol. Resour.">
        <title>The genomes of chicory, endive, great burdock and yacon provide insights into Asteraceae paleo-polyploidization history and plant inulin production.</title>
        <authorList>
            <person name="Fan W."/>
            <person name="Wang S."/>
            <person name="Wang H."/>
            <person name="Wang A."/>
            <person name="Jiang F."/>
            <person name="Liu H."/>
            <person name="Zhao H."/>
            <person name="Xu D."/>
            <person name="Zhang Y."/>
        </authorList>
    </citation>
    <scope>NUCLEOTIDE SEQUENCE [LARGE SCALE GENOMIC DNA]</scope>
    <source>
        <strain evidence="2">cv. Punajuju</strain>
        <tissue evidence="1">Leaves</tissue>
    </source>
</reference>
<sequence length="162" mass="17852">MSNNVFLKNSIWLNKNPVIPGCTFFLSFGLAAARLDSPTPLKVGLTHHPQEVLNSPDFGKVKKNLCKLGPDDDDDDINGRNTCSLRSNLKRPTRTISVSVAVDNESGREQNSNTVGRTLNLKMGMKEFLLAAADLTEELFRNLVACPFQEAFALTTMSMQHA</sequence>
<accession>A0ACB9BN76</accession>
<comment type="caution">
    <text evidence="1">The sequence shown here is derived from an EMBL/GenBank/DDBJ whole genome shotgun (WGS) entry which is preliminary data.</text>
</comment>
<proteinExistence type="predicted"/>